<sequence length="120" mass="13989">MRQQCRLINSYRYELAMSREVIAIRELEYAAKGKEARCRLTIKVFKPYLLQQGKVPFSFSPGTSGCELKFEGLDTKRFDTVFYGADMLQALQFAADVEPILKRISQDYDLYFETGEPYFE</sequence>
<dbReference type="EMBL" id="LR130779">
    <property type="protein sequence ID" value="VDN64961.1"/>
    <property type="molecule type" value="Genomic_DNA"/>
</dbReference>
<gene>
    <name evidence="1" type="ORF">POT9AD_3986</name>
</gene>
<dbReference type="AlphaFoldDB" id="A0A653B9V8"/>
<reference evidence="1" key="1">
    <citation type="submission" date="2018-11" db="EMBL/GenBank/DDBJ databases">
        <authorList>
            <consortium name="Genoscope - CEA"/>
            <person name="William W."/>
        </authorList>
    </citation>
    <scope>NUCLEOTIDE SEQUENCE [LARGE SCALE GENOMIC DNA]</scope>
    <source>
        <strain evidence="1">T9AD</strain>
    </source>
</reference>
<protein>
    <submittedName>
        <fullName evidence="1">Uncharacterized protein</fullName>
    </submittedName>
</protein>
<accession>A0A653B9V8</accession>
<evidence type="ECO:0000313" key="1">
    <source>
        <dbReference type="EMBL" id="VDN64961.1"/>
    </source>
</evidence>
<organism evidence="1">
    <name type="scientific">Ectopseudomonas oleovorans</name>
    <name type="common">Pseudomonas oleovorans</name>
    <dbReference type="NCBI Taxonomy" id="301"/>
    <lineage>
        <taxon>Bacteria</taxon>
        <taxon>Pseudomonadati</taxon>
        <taxon>Pseudomonadota</taxon>
        <taxon>Gammaproteobacteria</taxon>
        <taxon>Pseudomonadales</taxon>
        <taxon>Pseudomonadaceae</taxon>
        <taxon>Ectopseudomonas</taxon>
    </lineage>
</organism>
<name>A0A653B9V8_ECTOL</name>
<proteinExistence type="predicted"/>